<evidence type="ECO:0000256" key="1">
    <source>
        <dbReference type="ARBA" id="ARBA00008668"/>
    </source>
</evidence>
<keyword evidence="2" id="KW-0378">Hydrolase</keyword>
<dbReference type="InterPro" id="IPR013830">
    <property type="entry name" value="SGNH_hydro"/>
</dbReference>
<evidence type="ECO:0000256" key="3">
    <source>
        <dbReference type="ARBA" id="ARBA00022963"/>
    </source>
</evidence>
<keyword evidence="6" id="KW-1185">Reference proteome</keyword>
<gene>
    <name evidence="5" type="ORF">V8G54_019124</name>
</gene>
<dbReference type="InterPro" id="IPR036514">
    <property type="entry name" value="SGNH_hydro_sf"/>
</dbReference>
<organism evidence="5 6">
    <name type="scientific">Vigna mungo</name>
    <name type="common">Black gram</name>
    <name type="synonym">Phaseolus mungo</name>
    <dbReference type="NCBI Taxonomy" id="3915"/>
    <lineage>
        <taxon>Eukaryota</taxon>
        <taxon>Viridiplantae</taxon>
        <taxon>Streptophyta</taxon>
        <taxon>Embryophyta</taxon>
        <taxon>Tracheophyta</taxon>
        <taxon>Spermatophyta</taxon>
        <taxon>Magnoliopsida</taxon>
        <taxon>eudicotyledons</taxon>
        <taxon>Gunneridae</taxon>
        <taxon>Pentapetalae</taxon>
        <taxon>rosids</taxon>
        <taxon>fabids</taxon>
        <taxon>Fabales</taxon>
        <taxon>Fabaceae</taxon>
        <taxon>Papilionoideae</taxon>
        <taxon>50 kb inversion clade</taxon>
        <taxon>NPAAA clade</taxon>
        <taxon>indigoferoid/millettioid clade</taxon>
        <taxon>Phaseoleae</taxon>
        <taxon>Vigna</taxon>
    </lineage>
</organism>
<dbReference type="EMBL" id="CP144695">
    <property type="protein sequence ID" value="WVZ05778.1"/>
    <property type="molecule type" value="Genomic_DNA"/>
</dbReference>
<feature type="non-terminal residue" evidence="5">
    <location>
        <position position="1"/>
    </location>
</feature>
<dbReference type="Pfam" id="PF13472">
    <property type="entry name" value="Lipase_GDSL_2"/>
    <property type="match status" value="1"/>
</dbReference>
<proteinExistence type="inferred from homology"/>
<comment type="similarity">
    <text evidence="1">Belongs to the 'GDSL' lipolytic enzyme family.</text>
</comment>
<dbReference type="InterPro" id="IPR045136">
    <property type="entry name" value="Iah1-like"/>
</dbReference>
<protein>
    <recommendedName>
        <fullName evidence="4">SGNH hydrolase-type esterase domain-containing protein</fullName>
    </recommendedName>
</protein>
<feature type="domain" description="SGNH hydrolase-type esterase" evidence="4">
    <location>
        <begin position="26"/>
        <end position="212"/>
    </location>
</feature>
<evidence type="ECO:0000313" key="5">
    <source>
        <dbReference type="EMBL" id="WVZ05778.1"/>
    </source>
</evidence>
<evidence type="ECO:0000259" key="4">
    <source>
        <dbReference type="Pfam" id="PF13472"/>
    </source>
</evidence>
<dbReference type="GO" id="GO:0016787">
    <property type="term" value="F:hydrolase activity"/>
    <property type="evidence" value="ECO:0007669"/>
    <property type="project" value="UniProtKB-KW"/>
</dbReference>
<sequence length="271" mass="30901">VYSAFKEKKQRGTRTMSGTSRPQFVLFGSSIVQFGFFGEGWAATLAHLYARKADIINRGYAGWNTRRALQVLDKVFPKDARVQPSLVIVYFGGNDSSFPDPSGFGTSVPLEEYLENMKKIINHLQSLSDTTRIIVLSAPPIDDVALNIQFARSNGKPSRTNETCRVYSEACLELCQDMNIKAVDLWTALQKVEKWQEACFIDGIHLSPVGNKVVFKEVLKVLKEADWKPSLYWRSMKNEFDEDSPYDPFFDDGRPYNNLSNWVLPDNDYWD</sequence>
<keyword evidence="3" id="KW-0442">Lipid degradation</keyword>
<evidence type="ECO:0000256" key="2">
    <source>
        <dbReference type="ARBA" id="ARBA00022801"/>
    </source>
</evidence>
<reference evidence="5 6" key="1">
    <citation type="journal article" date="2023" name="Life. Sci Alliance">
        <title>Evolutionary insights into 3D genome organization and epigenetic landscape of Vigna mungo.</title>
        <authorList>
            <person name="Junaid A."/>
            <person name="Singh B."/>
            <person name="Bhatia S."/>
        </authorList>
    </citation>
    <scope>NUCLEOTIDE SEQUENCE [LARGE SCALE GENOMIC DNA]</scope>
    <source>
        <strain evidence="5">Urdbean</strain>
    </source>
</reference>
<accession>A0AAQ3RUM3</accession>
<keyword evidence="3" id="KW-0443">Lipid metabolism</keyword>
<name>A0AAQ3RUM3_VIGMU</name>
<dbReference type="PANTHER" id="PTHR14209">
    <property type="entry name" value="ISOAMYL ACETATE-HYDROLYZING ESTERASE 1"/>
    <property type="match status" value="1"/>
</dbReference>
<dbReference type="FunFam" id="3.40.50.1110:FF:000002">
    <property type="entry name" value="isoamyl acetate-hydrolyzing esterase 1 homolog"/>
    <property type="match status" value="1"/>
</dbReference>
<dbReference type="AlphaFoldDB" id="A0AAQ3RUM3"/>
<evidence type="ECO:0000313" key="6">
    <source>
        <dbReference type="Proteomes" id="UP001374535"/>
    </source>
</evidence>
<dbReference type="Gene3D" id="3.40.50.1110">
    <property type="entry name" value="SGNH hydrolase"/>
    <property type="match status" value="1"/>
</dbReference>
<dbReference type="CDD" id="cd01838">
    <property type="entry name" value="Isoamyl_acetate_hydrolase_like"/>
    <property type="match status" value="1"/>
</dbReference>
<dbReference type="SUPFAM" id="SSF52266">
    <property type="entry name" value="SGNH hydrolase"/>
    <property type="match status" value="1"/>
</dbReference>
<dbReference type="Proteomes" id="UP001374535">
    <property type="component" value="Chromosome 6"/>
</dbReference>
<dbReference type="GO" id="GO:0016042">
    <property type="term" value="P:lipid catabolic process"/>
    <property type="evidence" value="ECO:0007669"/>
    <property type="project" value="UniProtKB-KW"/>
</dbReference>
<dbReference type="PANTHER" id="PTHR14209:SF21">
    <property type="entry name" value="HYDROLYZING ESTERASE-LIKE PROTEIN, PUTATIVE-RELATED"/>
    <property type="match status" value="1"/>
</dbReference>